<evidence type="ECO:0000313" key="1">
    <source>
        <dbReference type="EMBL" id="GEM49832.1"/>
    </source>
</evidence>
<protein>
    <submittedName>
        <fullName evidence="1">Uncharacterized protein</fullName>
    </submittedName>
</protein>
<proteinExistence type="predicted"/>
<comment type="caution">
    <text evidence="1">The sequence shown here is derived from an EMBL/GenBank/DDBJ whole genome shotgun (WGS) entry which is preliminary data.</text>
</comment>
<sequence>MNTVTTNTLDDLINDLGDWGAATKAQIEREYPVAFRAATREGYLMQKRVSNFVVYVLSKKGRLKIGLTNIYVPSQSSLLSMLIMRFAIHELKEKGFGRPETYNNYGKGTIALMRGEDNQTIAIHARDSITRRSIYNIHKHFFGDGEDVSEIKPDRIFVFVMEAEEEVLKMKEDVKEEMRISLRYVGIQEMNALFK</sequence>
<evidence type="ECO:0000313" key="2">
    <source>
        <dbReference type="Proteomes" id="UP000321306"/>
    </source>
</evidence>
<keyword evidence="2" id="KW-1185">Reference proteome</keyword>
<dbReference type="AlphaFoldDB" id="A0A511NAH6"/>
<dbReference type="RefSeq" id="WP_146891166.1">
    <property type="nucleotide sequence ID" value="NZ_BJXB01000045.1"/>
</dbReference>
<dbReference type="Proteomes" id="UP000321306">
    <property type="component" value="Unassembled WGS sequence"/>
</dbReference>
<reference evidence="1 2" key="1">
    <citation type="submission" date="2019-07" db="EMBL/GenBank/DDBJ databases">
        <title>Whole genome shotgun sequence of Deinococcus cellulosilyticus NBRC 106333.</title>
        <authorList>
            <person name="Hosoyama A."/>
            <person name="Uohara A."/>
            <person name="Ohji S."/>
            <person name="Ichikawa N."/>
        </authorList>
    </citation>
    <scope>NUCLEOTIDE SEQUENCE [LARGE SCALE GENOMIC DNA]</scope>
    <source>
        <strain evidence="1 2">NBRC 106333</strain>
    </source>
</reference>
<dbReference type="EMBL" id="BJXB01000045">
    <property type="protein sequence ID" value="GEM49832.1"/>
    <property type="molecule type" value="Genomic_DNA"/>
</dbReference>
<accession>A0A511NAH6</accession>
<organism evidence="1 2">
    <name type="scientific">Deinococcus cellulosilyticus (strain DSM 18568 / NBRC 106333 / KACC 11606 / 5516J-15)</name>
    <dbReference type="NCBI Taxonomy" id="1223518"/>
    <lineage>
        <taxon>Bacteria</taxon>
        <taxon>Thermotogati</taxon>
        <taxon>Deinococcota</taxon>
        <taxon>Deinococci</taxon>
        <taxon>Deinococcales</taxon>
        <taxon>Deinococcaceae</taxon>
        <taxon>Deinococcus</taxon>
    </lineage>
</organism>
<gene>
    <name evidence="1" type="ORF">DC3_54670</name>
</gene>
<name>A0A511NAH6_DEIC1</name>